<protein>
    <submittedName>
        <fullName evidence="2">Uncharacterized protein</fullName>
    </submittedName>
</protein>
<comment type="caution">
    <text evidence="2">The sequence shown here is derived from an EMBL/GenBank/DDBJ whole genome shotgun (WGS) entry which is preliminary data.</text>
</comment>
<gene>
    <name evidence="2" type="ORF">AB1Y20_005063</name>
</gene>
<accession>A0AB34J665</accession>
<organism evidence="2 3">
    <name type="scientific">Prymnesium parvum</name>
    <name type="common">Toxic golden alga</name>
    <dbReference type="NCBI Taxonomy" id="97485"/>
    <lineage>
        <taxon>Eukaryota</taxon>
        <taxon>Haptista</taxon>
        <taxon>Haptophyta</taxon>
        <taxon>Prymnesiophyceae</taxon>
        <taxon>Prymnesiales</taxon>
        <taxon>Prymnesiaceae</taxon>
        <taxon>Prymnesium</taxon>
    </lineage>
</organism>
<keyword evidence="3" id="KW-1185">Reference proteome</keyword>
<sequence length="152" mass="16342">MMIHGIDLYRATGSMAAGTMLLLLAAMGAAALRLPSPGAARRSRPPVCGLIFPDEDIPGSSRLWAPRRRSSSEPADAVEDSGGHDGGTWKVGEMESGARFLWREGAGDGKEPVIWLWYESTLESGKPFWYDADGDISLTDPFAAGWGGPYQE</sequence>
<dbReference type="EMBL" id="JBGBPQ010000013">
    <property type="protein sequence ID" value="KAL1511777.1"/>
    <property type="molecule type" value="Genomic_DNA"/>
</dbReference>
<feature type="region of interest" description="Disordered" evidence="1">
    <location>
        <begin position="55"/>
        <end position="90"/>
    </location>
</feature>
<evidence type="ECO:0000256" key="1">
    <source>
        <dbReference type="SAM" id="MobiDB-lite"/>
    </source>
</evidence>
<dbReference type="Proteomes" id="UP001515480">
    <property type="component" value="Unassembled WGS sequence"/>
</dbReference>
<proteinExistence type="predicted"/>
<name>A0AB34J665_PRYPA</name>
<evidence type="ECO:0000313" key="2">
    <source>
        <dbReference type="EMBL" id="KAL1511777.1"/>
    </source>
</evidence>
<dbReference type="AlphaFoldDB" id="A0AB34J665"/>
<reference evidence="2 3" key="1">
    <citation type="journal article" date="2024" name="Science">
        <title>Giant polyketide synthase enzymes in the biosynthesis of giant marine polyether toxins.</title>
        <authorList>
            <person name="Fallon T.R."/>
            <person name="Shende V.V."/>
            <person name="Wierzbicki I.H."/>
            <person name="Pendleton A.L."/>
            <person name="Watervoot N.F."/>
            <person name="Auber R.P."/>
            <person name="Gonzalez D.J."/>
            <person name="Wisecaver J.H."/>
            <person name="Moore B.S."/>
        </authorList>
    </citation>
    <scope>NUCLEOTIDE SEQUENCE [LARGE SCALE GENOMIC DNA]</scope>
    <source>
        <strain evidence="2 3">12B1</strain>
    </source>
</reference>
<evidence type="ECO:0000313" key="3">
    <source>
        <dbReference type="Proteomes" id="UP001515480"/>
    </source>
</evidence>